<dbReference type="Pfam" id="PF00780">
    <property type="entry name" value="CNH"/>
    <property type="match status" value="1"/>
</dbReference>
<dbReference type="InterPro" id="IPR052233">
    <property type="entry name" value="Rho-type_GEFs"/>
</dbReference>
<dbReference type="AlphaFoldDB" id="A0A5C3P4M5"/>
<protein>
    <recommendedName>
        <fullName evidence="8">Dbl homology domain-containing protein</fullName>
    </recommendedName>
</protein>
<feature type="domain" description="DH" evidence="4">
    <location>
        <begin position="202"/>
        <end position="391"/>
    </location>
</feature>
<evidence type="ECO:0000313" key="6">
    <source>
        <dbReference type="EMBL" id="TFK84606.1"/>
    </source>
</evidence>
<dbReference type="InterPro" id="IPR001180">
    <property type="entry name" value="CNH_dom"/>
</dbReference>
<dbReference type="SUPFAM" id="SSF50729">
    <property type="entry name" value="PH domain-like"/>
    <property type="match status" value="1"/>
</dbReference>
<dbReference type="Gene3D" id="1.20.900.10">
    <property type="entry name" value="Dbl homology (DH) domain"/>
    <property type="match status" value="1"/>
</dbReference>
<dbReference type="PANTHER" id="PTHR46572">
    <property type="entry name" value="RHO1 GDP-GTP EXCHANGE PROTEIN 1-RELATED"/>
    <property type="match status" value="1"/>
</dbReference>
<feature type="compositionally biased region" description="Low complexity" evidence="2">
    <location>
        <begin position="49"/>
        <end position="58"/>
    </location>
</feature>
<dbReference type="PROSITE" id="PS50010">
    <property type="entry name" value="DH_2"/>
    <property type="match status" value="1"/>
</dbReference>
<keyword evidence="1" id="KW-0344">Guanine-nucleotide releasing factor</keyword>
<dbReference type="InterPro" id="IPR000219">
    <property type="entry name" value="DH_dom"/>
</dbReference>
<dbReference type="PROSITE" id="PS50003">
    <property type="entry name" value="PH_DOMAIN"/>
    <property type="match status" value="1"/>
</dbReference>
<evidence type="ECO:0000259" key="5">
    <source>
        <dbReference type="PROSITE" id="PS50219"/>
    </source>
</evidence>
<dbReference type="SUPFAM" id="SSF48065">
    <property type="entry name" value="DBL homology domain (DH-domain)"/>
    <property type="match status" value="1"/>
</dbReference>
<evidence type="ECO:0000313" key="7">
    <source>
        <dbReference type="Proteomes" id="UP000308197"/>
    </source>
</evidence>
<feature type="compositionally biased region" description="Polar residues" evidence="2">
    <location>
        <begin position="95"/>
        <end position="121"/>
    </location>
</feature>
<evidence type="ECO:0000256" key="2">
    <source>
        <dbReference type="SAM" id="MobiDB-lite"/>
    </source>
</evidence>
<sequence>MAHRSRPHVTIPAGAAPPSNPSPSAHDQSLSPINLWADRRNPVYTVHTPSSPSLLSSSHPGPRISLDVPGRPPSRAASAYEYETSRLSFPEPQLHRSSSQRTPYRSTSTNFTHRTSRSESVLTPDGLLTPTQYSISGESSRPPSFFENTPESISRDLSTELTELSNVEEALRKFQAGELPDAEWYRLVSPSVREVLDKKEVQRQSILFEIIKSEKDYVADLELVKEVFIDPLMNTLAVPSSRVKNFIREVFFNFDEILQHHQKMLTALFARQREQHPWVMTVADIILDNCLEFLAGYEEYIKHYPIAEMRHRSEMRRNTKYQYLVQQCSLDPRVRKRDIITFISRPVTRLPRLQLLLDNARKFTEPDSQDAEDIPVILGILNEFIRSTQPGIEAAEEKVKFWSLCESLVYQKGEIIDLDLYDDTRSLQYQGRLSRKYKSEMNYHWADLHVALLDNYLLLLKPDVRSNDGRANPPTRHHVVSRPIPIDYLRLGMFDGPPENRKEKAEDGGLGLLDRVRPKYRQMFPFTIYHASSKMNRRYTLYAPSEQVRDRWLTAFNTALDIRRYRQEGNMFFVTHVINDGFFKQASSYTSGNFNGAGAHFTGRINAAIKFSSTAHKFVAVASSSGVFVAQKGEPAFRKVLSVYNPTCLVALHDVNKFFVLHDQGLYAYSLDLVARATLGIASTENAEASKERIAGDVLFFRAGRVGSRPMVLYVAKSFLQYNLYALEVVNSSDLHINPRRNTNGLFSFRAFGEPVSIPKDTLDIIMFRQRIVICSDKGLSLVDPTNLSLSAKSTLIPDFSDADFNNNLPMMTLKSRCASSKPLGIVRCDSSDELLVIYDELGCYTNKYGVPTRSSGYLRWETKATSYSWRGEHILLFSPEFIEIRTVQTGKLVQVIEGADMRRVDVGLLTSDKDLTTLVAMKGREEQGLVVDTLQELVETTEIRTTRSSEVPGMFDDFEVM</sequence>
<dbReference type="Gene3D" id="2.30.29.30">
    <property type="entry name" value="Pleckstrin-homology domain (PH domain)/Phosphotyrosine-binding domain (PTB)"/>
    <property type="match status" value="1"/>
</dbReference>
<evidence type="ECO:0000256" key="1">
    <source>
        <dbReference type="ARBA" id="ARBA00022658"/>
    </source>
</evidence>
<reference evidence="6 7" key="1">
    <citation type="journal article" date="2019" name="Nat. Ecol. Evol.">
        <title>Megaphylogeny resolves global patterns of mushroom evolution.</title>
        <authorList>
            <person name="Varga T."/>
            <person name="Krizsan K."/>
            <person name="Foldi C."/>
            <person name="Dima B."/>
            <person name="Sanchez-Garcia M."/>
            <person name="Sanchez-Ramirez S."/>
            <person name="Szollosi G.J."/>
            <person name="Szarkandi J.G."/>
            <person name="Papp V."/>
            <person name="Albert L."/>
            <person name="Andreopoulos W."/>
            <person name="Angelini C."/>
            <person name="Antonin V."/>
            <person name="Barry K.W."/>
            <person name="Bougher N.L."/>
            <person name="Buchanan P."/>
            <person name="Buyck B."/>
            <person name="Bense V."/>
            <person name="Catcheside P."/>
            <person name="Chovatia M."/>
            <person name="Cooper J."/>
            <person name="Damon W."/>
            <person name="Desjardin D."/>
            <person name="Finy P."/>
            <person name="Geml J."/>
            <person name="Haridas S."/>
            <person name="Hughes K."/>
            <person name="Justo A."/>
            <person name="Karasinski D."/>
            <person name="Kautmanova I."/>
            <person name="Kiss B."/>
            <person name="Kocsube S."/>
            <person name="Kotiranta H."/>
            <person name="LaButti K.M."/>
            <person name="Lechner B.E."/>
            <person name="Liimatainen K."/>
            <person name="Lipzen A."/>
            <person name="Lukacs Z."/>
            <person name="Mihaltcheva S."/>
            <person name="Morgado L.N."/>
            <person name="Niskanen T."/>
            <person name="Noordeloos M.E."/>
            <person name="Ohm R.A."/>
            <person name="Ortiz-Santana B."/>
            <person name="Ovrebo C."/>
            <person name="Racz N."/>
            <person name="Riley R."/>
            <person name="Savchenko A."/>
            <person name="Shiryaev A."/>
            <person name="Soop K."/>
            <person name="Spirin V."/>
            <person name="Szebenyi C."/>
            <person name="Tomsovsky M."/>
            <person name="Tulloss R.E."/>
            <person name="Uehling J."/>
            <person name="Grigoriev I.V."/>
            <person name="Vagvolgyi C."/>
            <person name="Papp T."/>
            <person name="Martin F.M."/>
            <person name="Miettinen O."/>
            <person name="Hibbett D.S."/>
            <person name="Nagy L.G."/>
        </authorList>
    </citation>
    <scope>NUCLEOTIDE SEQUENCE [LARGE SCALE GENOMIC DNA]</scope>
    <source>
        <strain evidence="6 7">HHB13444</strain>
    </source>
</reference>
<organism evidence="6 7">
    <name type="scientific">Polyporus arcularius HHB13444</name>
    <dbReference type="NCBI Taxonomy" id="1314778"/>
    <lineage>
        <taxon>Eukaryota</taxon>
        <taxon>Fungi</taxon>
        <taxon>Dikarya</taxon>
        <taxon>Basidiomycota</taxon>
        <taxon>Agaricomycotina</taxon>
        <taxon>Agaricomycetes</taxon>
        <taxon>Polyporales</taxon>
        <taxon>Polyporaceae</taxon>
        <taxon>Polyporus</taxon>
    </lineage>
</organism>
<evidence type="ECO:0000259" key="4">
    <source>
        <dbReference type="PROSITE" id="PS50010"/>
    </source>
</evidence>
<dbReference type="Pfam" id="PF00621">
    <property type="entry name" value="RhoGEF"/>
    <property type="match status" value="1"/>
</dbReference>
<feature type="domain" description="PH" evidence="3">
    <location>
        <begin position="426"/>
        <end position="561"/>
    </location>
</feature>
<proteinExistence type="predicted"/>
<dbReference type="PANTHER" id="PTHR46572:SF1">
    <property type="entry name" value="RHO1 GUANINE NUCLEOTIDE EXCHANGE FACTOR TUS1"/>
    <property type="match status" value="1"/>
</dbReference>
<dbReference type="InterPro" id="IPR001849">
    <property type="entry name" value="PH_domain"/>
</dbReference>
<dbReference type="CDD" id="cd00160">
    <property type="entry name" value="RhoGEF"/>
    <property type="match status" value="1"/>
</dbReference>
<dbReference type="GO" id="GO:0005085">
    <property type="term" value="F:guanyl-nucleotide exchange factor activity"/>
    <property type="evidence" value="ECO:0007669"/>
    <property type="project" value="UniProtKB-KW"/>
</dbReference>
<dbReference type="SMART" id="SM00325">
    <property type="entry name" value="RhoGEF"/>
    <property type="match status" value="1"/>
</dbReference>
<feature type="region of interest" description="Disordered" evidence="2">
    <location>
        <begin position="1"/>
        <end position="127"/>
    </location>
</feature>
<dbReference type="STRING" id="1314778.A0A5C3P4M5"/>
<dbReference type="InterPro" id="IPR011993">
    <property type="entry name" value="PH-like_dom_sf"/>
</dbReference>
<dbReference type="PROSITE" id="PS50219">
    <property type="entry name" value="CNH"/>
    <property type="match status" value="1"/>
</dbReference>
<dbReference type="EMBL" id="ML211305">
    <property type="protein sequence ID" value="TFK84606.1"/>
    <property type="molecule type" value="Genomic_DNA"/>
</dbReference>
<dbReference type="InterPro" id="IPR035899">
    <property type="entry name" value="DBL_dom_sf"/>
</dbReference>
<evidence type="ECO:0000259" key="3">
    <source>
        <dbReference type="PROSITE" id="PS50003"/>
    </source>
</evidence>
<dbReference type="SMART" id="SM00036">
    <property type="entry name" value="CNH"/>
    <property type="match status" value="1"/>
</dbReference>
<dbReference type="Proteomes" id="UP000308197">
    <property type="component" value="Unassembled WGS sequence"/>
</dbReference>
<feature type="compositionally biased region" description="Low complexity" evidence="2">
    <location>
        <begin position="12"/>
        <end position="25"/>
    </location>
</feature>
<gene>
    <name evidence="6" type="ORF">K466DRAFT_588788</name>
</gene>
<dbReference type="SMART" id="SM00233">
    <property type="entry name" value="PH"/>
    <property type="match status" value="1"/>
</dbReference>
<dbReference type="InParanoid" id="A0A5C3P4M5"/>
<evidence type="ECO:0008006" key="8">
    <source>
        <dbReference type="Google" id="ProtNLM"/>
    </source>
</evidence>
<feature type="domain" description="CNH" evidence="5">
    <location>
        <begin position="602"/>
        <end position="912"/>
    </location>
</feature>
<accession>A0A5C3P4M5</accession>
<name>A0A5C3P4M5_9APHY</name>
<keyword evidence="7" id="KW-1185">Reference proteome</keyword>